<sequence length="94" mass="10619">MVGSGVSGNTHTREVSEGANCDVQRPHNNGSDHHHHHPNRQQQQTRQQQWDTRRSGIYYAGGLREFGRETAGNSQFAGTMLNSHNRLVLPRHHS</sequence>
<comment type="caution">
    <text evidence="1">The sequence shown here is derived from an EMBL/GenBank/DDBJ whole genome shotgun (WGS) entry which is preliminary data.</text>
</comment>
<protein>
    <submittedName>
        <fullName evidence="1">Uncharacterized protein</fullName>
    </submittedName>
</protein>
<evidence type="ECO:0000313" key="2">
    <source>
        <dbReference type="Proteomes" id="UP001145114"/>
    </source>
</evidence>
<dbReference type="EMBL" id="JAMZIH010010159">
    <property type="protein sequence ID" value="KAJ1669136.1"/>
    <property type="molecule type" value="Genomic_DNA"/>
</dbReference>
<evidence type="ECO:0000313" key="1">
    <source>
        <dbReference type="EMBL" id="KAJ1669136.1"/>
    </source>
</evidence>
<feature type="non-terminal residue" evidence="1">
    <location>
        <position position="94"/>
    </location>
</feature>
<keyword evidence="2" id="KW-1185">Reference proteome</keyword>
<name>A0ACC1H613_9FUNG</name>
<proteinExistence type="predicted"/>
<reference evidence="1" key="1">
    <citation type="submission" date="2022-06" db="EMBL/GenBank/DDBJ databases">
        <title>Phylogenomic reconstructions and comparative analyses of Kickxellomycotina fungi.</title>
        <authorList>
            <person name="Reynolds N.K."/>
            <person name="Stajich J.E."/>
            <person name="Barry K."/>
            <person name="Grigoriev I.V."/>
            <person name="Crous P."/>
            <person name="Smith M.E."/>
        </authorList>
    </citation>
    <scope>NUCLEOTIDE SEQUENCE</scope>
    <source>
        <strain evidence="1">RSA 2271</strain>
    </source>
</reference>
<gene>
    <name evidence="1" type="ORF">EV182_008902</name>
</gene>
<organism evidence="1 2">
    <name type="scientific">Spiromyces aspiralis</name>
    <dbReference type="NCBI Taxonomy" id="68401"/>
    <lineage>
        <taxon>Eukaryota</taxon>
        <taxon>Fungi</taxon>
        <taxon>Fungi incertae sedis</taxon>
        <taxon>Zoopagomycota</taxon>
        <taxon>Kickxellomycotina</taxon>
        <taxon>Kickxellomycetes</taxon>
        <taxon>Kickxellales</taxon>
        <taxon>Kickxellaceae</taxon>
        <taxon>Spiromyces</taxon>
    </lineage>
</organism>
<dbReference type="Proteomes" id="UP001145114">
    <property type="component" value="Unassembled WGS sequence"/>
</dbReference>
<accession>A0ACC1H613</accession>